<feature type="region of interest" description="Disordered" evidence="1">
    <location>
        <begin position="1"/>
        <end position="63"/>
    </location>
</feature>
<reference evidence="2 3" key="1">
    <citation type="submission" date="2018-04" db="EMBL/GenBank/DDBJ databases">
        <title>Genomic Encyclopedia of Archaeal and Bacterial Type Strains, Phase II (KMG-II): from individual species to whole genera.</title>
        <authorList>
            <person name="Goeker M."/>
        </authorList>
    </citation>
    <scope>NUCLEOTIDE SEQUENCE [LARGE SCALE GENOMIC DNA]</scope>
    <source>
        <strain evidence="2 3">DSM 45169</strain>
    </source>
</reference>
<accession>A0A2T4Z4M7</accession>
<gene>
    <name evidence="2" type="ORF">C8J48_3150</name>
</gene>
<keyword evidence="3" id="KW-1185">Reference proteome</keyword>
<evidence type="ECO:0000313" key="2">
    <source>
        <dbReference type="EMBL" id="PTM56825.1"/>
    </source>
</evidence>
<feature type="compositionally biased region" description="Gly residues" evidence="1">
    <location>
        <begin position="29"/>
        <end position="40"/>
    </location>
</feature>
<organism evidence="2 3">
    <name type="scientific">Desmospora activa DSM 45169</name>
    <dbReference type="NCBI Taxonomy" id="1121389"/>
    <lineage>
        <taxon>Bacteria</taxon>
        <taxon>Bacillati</taxon>
        <taxon>Bacillota</taxon>
        <taxon>Bacilli</taxon>
        <taxon>Bacillales</taxon>
        <taxon>Thermoactinomycetaceae</taxon>
        <taxon>Desmospora</taxon>
    </lineage>
</organism>
<dbReference type="Proteomes" id="UP000241639">
    <property type="component" value="Unassembled WGS sequence"/>
</dbReference>
<dbReference type="EMBL" id="PZZP01000002">
    <property type="protein sequence ID" value="PTM56825.1"/>
    <property type="molecule type" value="Genomic_DNA"/>
</dbReference>
<comment type="caution">
    <text evidence="2">The sequence shown here is derived from an EMBL/GenBank/DDBJ whole genome shotgun (WGS) entry which is preliminary data.</text>
</comment>
<sequence length="158" mass="17505">MPGRQVQEAGTGMRMDWNQPDVRQSSRSGGSGGAGGGGSNNRGHASFERHDPLPGSVGTEDTSRLFRSVGNTARGENPDLRGDLGIPDDMVIEDGKITIIEEAKMWSRDDFNRYADLDPTEMMDNGFRKNTGPNSSRMMHIQMIKHHRSVEYLQQNLD</sequence>
<dbReference type="AlphaFoldDB" id="A0A2T4Z4M7"/>
<name>A0A2T4Z4M7_9BACL</name>
<proteinExistence type="predicted"/>
<evidence type="ECO:0000256" key="1">
    <source>
        <dbReference type="SAM" id="MobiDB-lite"/>
    </source>
</evidence>
<protein>
    <submittedName>
        <fullName evidence="2">Uncharacterized protein</fullName>
    </submittedName>
</protein>
<evidence type="ECO:0000313" key="3">
    <source>
        <dbReference type="Proteomes" id="UP000241639"/>
    </source>
</evidence>